<name>A0A2K2U3G3_9ACTN</name>
<dbReference type="GO" id="GO:1901137">
    <property type="term" value="P:carbohydrate derivative biosynthetic process"/>
    <property type="evidence" value="ECO:0007669"/>
    <property type="project" value="UniProtKB-ARBA"/>
</dbReference>
<dbReference type="EMBL" id="PPEL01000067">
    <property type="protein sequence ID" value="PNV64792.1"/>
    <property type="molecule type" value="Genomic_DNA"/>
</dbReference>
<dbReference type="RefSeq" id="WP_103263141.1">
    <property type="nucleotide sequence ID" value="NZ_PPEL01000067.1"/>
</dbReference>
<sequence>MTEPLRVLQVVTKMERGGLETFIMNMYRNVDRARVQFDFLCHREGDFAYDDEIKRLGGRIYRVPRCNPLDLRYLRAIDGFFSGHPYRVVHSHIDCMSALPLAAARRHGTVVRIAHSHNSRQDRDIKYPIKMLCKRFIRREATDLFACGVEAGRWMFGTDDFTVVRNAIDVDEYAFDGTRRERTRRDLGVPEGTLVIGHVGRFMPQKNHAFILDVFAEVLRLRPDAVLLLIGDGELRAVREQQAADLGISDSVKFLGVRSDVPDLMQAMDVFLMPSLYEGLPLVLVEAQAAGLPCVISDSIPTDCDMDGSSITRLSLGASVIQWATKVAESFEKNDRDGGSENVRRAGFDVQESAMRLESFYLNRAEAYR</sequence>
<protein>
    <submittedName>
        <fullName evidence="5">Glycosyltransferase family 1 protein</fullName>
    </submittedName>
</protein>
<dbReference type="PANTHER" id="PTHR45947:SF3">
    <property type="entry name" value="SULFOQUINOVOSYL TRANSFERASE SQD2"/>
    <property type="match status" value="1"/>
</dbReference>
<dbReference type="CDD" id="cd03812">
    <property type="entry name" value="GT4_CapH-like"/>
    <property type="match status" value="1"/>
</dbReference>
<feature type="domain" description="Glycosyl transferase family 1" evidence="3">
    <location>
        <begin position="180"/>
        <end position="301"/>
    </location>
</feature>
<dbReference type="Proteomes" id="UP000236488">
    <property type="component" value="Unassembled WGS sequence"/>
</dbReference>
<evidence type="ECO:0000313" key="5">
    <source>
        <dbReference type="EMBL" id="PNV64792.1"/>
    </source>
</evidence>
<evidence type="ECO:0000313" key="6">
    <source>
        <dbReference type="Proteomes" id="UP000236488"/>
    </source>
</evidence>
<evidence type="ECO:0000256" key="2">
    <source>
        <dbReference type="ARBA" id="ARBA00022679"/>
    </source>
</evidence>
<dbReference type="PANTHER" id="PTHR45947">
    <property type="entry name" value="SULFOQUINOVOSYL TRANSFERASE SQD2"/>
    <property type="match status" value="1"/>
</dbReference>
<reference evidence="5 6" key="1">
    <citation type="journal article" date="2018" name="Int. J. Syst. Evol. Microbiol.">
        <title>Rubneribacter badeniensis gen. nov., sp. nov. and Enteroscipio rubneri gen. nov., sp. nov., new members of the Eggerthellaceae isolated from human faeces.</title>
        <authorList>
            <person name="Danylec N."/>
            <person name="Gobl A."/>
            <person name="Stoll D.A."/>
            <person name="Hetzer B."/>
            <person name="Kulling S.E."/>
            <person name="Huch M."/>
        </authorList>
    </citation>
    <scope>NUCLEOTIDE SEQUENCE [LARGE SCALE GENOMIC DNA]</scope>
    <source>
        <strain evidence="5 6">ResAG-85</strain>
    </source>
</reference>
<evidence type="ECO:0000259" key="4">
    <source>
        <dbReference type="Pfam" id="PF13579"/>
    </source>
</evidence>
<dbReference type="AlphaFoldDB" id="A0A2K2U3G3"/>
<organism evidence="5 6">
    <name type="scientific">Rubneribacter badeniensis</name>
    <dbReference type="NCBI Taxonomy" id="2070688"/>
    <lineage>
        <taxon>Bacteria</taxon>
        <taxon>Bacillati</taxon>
        <taxon>Actinomycetota</taxon>
        <taxon>Coriobacteriia</taxon>
        <taxon>Eggerthellales</taxon>
        <taxon>Eggerthellaceae</taxon>
        <taxon>Rubneribacter</taxon>
    </lineage>
</organism>
<dbReference type="Pfam" id="PF13579">
    <property type="entry name" value="Glyco_trans_4_4"/>
    <property type="match status" value="1"/>
</dbReference>
<comment type="caution">
    <text evidence="5">The sequence shown here is derived from an EMBL/GenBank/DDBJ whole genome shotgun (WGS) entry which is preliminary data.</text>
</comment>
<proteinExistence type="predicted"/>
<dbReference type="SUPFAM" id="SSF53756">
    <property type="entry name" value="UDP-Glycosyltransferase/glycogen phosphorylase"/>
    <property type="match status" value="1"/>
</dbReference>
<keyword evidence="2 5" id="KW-0808">Transferase</keyword>
<accession>A0A2K2U3G3</accession>
<keyword evidence="6" id="KW-1185">Reference proteome</keyword>
<dbReference type="Gene3D" id="3.40.50.2000">
    <property type="entry name" value="Glycogen Phosphorylase B"/>
    <property type="match status" value="2"/>
</dbReference>
<dbReference type="GO" id="GO:0016758">
    <property type="term" value="F:hexosyltransferase activity"/>
    <property type="evidence" value="ECO:0007669"/>
    <property type="project" value="TreeGrafter"/>
</dbReference>
<feature type="domain" description="Glycosyltransferase subfamily 4-like N-terminal" evidence="4">
    <location>
        <begin position="17"/>
        <end position="146"/>
    </location>
</feature>
<dbReference type="Pfam" id="PF00534">
    <property type="entry name" value="Glycos_transf_1"/>
    <property type="match status" value="1"/>
</dbReference>
<dbReference type="InterPro" id="IPR001296">
    <property type="entry name" value="Glyco_trans_1"/>
</dbReference>
<evidence type="ECO:0000256" key="1">
    <source>
        <dbReference type="ARBA" id="ARBA00022676"/>
    </source>
</evidence>
<keyword evidence="1" id="KW-0328">Glycosyltransferase</keyword>
<evidence type="ECO:0000259" key="3">
    <source>
        <dbReference type="Pfam" id="PF00534"/>
    </source>
</evidence>
<dbReference type="InterPro" id="IPR050194">
    <property type="entry name" value="Glycosyltransferase_grp1"/>
</dbReference>
<dbReference type="InterPro" id="IPR028098">
    <property type="entry name" value="Glyco_trans_4-like_N"/>
</dbReference>
<gene>
    <name evidence="5" type="ORF">C2L80_10055</name>
</gene>